<dbReference type="EMBL" id="CP037421">
    <property type="protein sequence ID" value="QDT30673.1"/>
    <property type="molecule type" value="Genomic_DNA"/>
</dbReference>
<keyword evidence="1" id="KW-0472">Membrane</keyword>
<keyword evidence="1" id="KW-1133">Transmembrane helix</keyword>
<keyword evidence="3" id="KW-1185">Reference proteome</keyword>
<reference evidence="2 3" key="1">
    <citation type="submission" date="2019-03" db="EMBL/GenBank/DDBJ databases">
        <title>Deep-cultivation of Planctomycetes and their phenomic and genomic characterization uncovers novel biology.</title>
        <authorList>
            <person name="Wiegand S."/>
            <person name="Jogler M."/>
            <person name="Boedeker C."/>
            <person name="Pinto D."/>
            <person name="Vollmers J."/>
            <person name="Rivas-Marin E."/>
            <person name="Kohn T."/>
            <person name="Peeters S.H."/>
            <person name="Heuer A."/>
            <person name="Rast P."/>
            <person name="Oberbeckmann S."/>
            <person name="Bunk B."/>
            <person name="Jeske O."/>
            <person name="Meyerdierks A."/>
            <person name="Storesund J.E."/>
            <person name="Kallscheuer N."/>
            <person name="Luecker S."/>
            <person name="Lage O.M."/>
            <person name="Pohl T."/>
            <person name="Merkel B.J."/>
            <person name="Hornburger P."/>
            <person name="Mueller R.-W."/>
            <person name="Bruemmer F."/>
            <person name="Labrenz M."/>
            <person name="Spormann A.M."/>
            <person name="Op den Camp H."/>
            <person name="Overmann J."/>
            <person name="Amann R."/>
            <person name="Jetten M.S.M."/>
            <person name="Mascher T."/>
            <person name="Medema M.H."/>
            <person name="Devos D.P."/>
            <person name="Kaster A.-K."/>
            <person name="Ovreas L."/>
            <person name="Rohde M."/>
            <person name="Galperin M.Y."/>
            <person name="Jogler C."/>
        </authorList>
    </citation>
    <scope>NUCLEOTIDE SEQUENCE [LARGE SCALE GENOMIC DNA]</scope>
    <source>
        <strain evidence="2 3">Enr10</strain>
    </source>
</reference>
<evidence type="ECO:0000313" key="2">
    <source>
        <dbReference type="EMBL" id="QDT30673.1"/>
    </source>
</evidence>
<dbReference type="Proteomes" id="UP000315647">
    <property type="component" value="Chromosome"/>
</dbReference>
<name>A0A517QGB3_9PLAN</name>
<evidence type="ECO:0000256" key="1">
    <source>
        <dbReference type="SAM" id="Phobius"/>
    </source>
</evidence>
<evidence type="ECO:0000313" key="3">
    <source>
        <dbReference type="Proteomes" id="UP000315647"/>
    </source>
</evidence>
<dbReference type="AlphaFoldDB" id="A0A517QGB3"/>
<keyword evidence="1" id="KW-0812">Transmembrane</keyword>
<feature type="transmembrane region" description="Helical" evidence="1">
    <location>
        <begin position="34"/>
        <end position="53"/>
    </location>
</feature>
<accession>A0A517QGB3</accession>
<gene>
    <name evidence="2" type="ORF">Enr10x_60410</name>
</gene>
<proteinExistence type="predicted"/>
<protein>
    <submittedName>
        <fullName evidence="2">Uncharacterized protein</fullName>
    </submittedName>
</protein>
<organism evidence="2 3">
    <name type="scientific">Gimesia panareensis</name>
    <dbReference type="NCBI Taxonomy" id="2527978"/>
    <lineage>
        <taxon>Bacteria</taxon>
        <taxon>Pseudomonadati</taxon>
        <taxon>Planctomycetota</taxon>
        <taxon>Planctomycetia</taxon>
        <taxon>Planctomycetales</taxon>
        <taxon>Planctomycetaceae</taxon>
        <taxon>Gimesia</taxon>
    </lineage>
</organism>
<sequence>MTRLRFRGIVVGGALFLASSILWGGPLVGLQTTSYLYLPLLVIIIAASLYFVITDRSEK</sequence>